<keyword evidence="3" id="KW-1185">Reference proteome</keyword>
<feature type="region of interest" description="Disordered" evidence="1">
    <location>
        <begin position="1"/>
        <end position="27"/>
    </location>
</feature>
<name>A0AAN9XHT4_PSOTE</name>
<protein>
    <submittedName>
        <fullName evidence="2">Uncharacterized protein</fullName>
    </submittedName>
</protein>
<sequence>MRKKEDVSLKGMAKRERRNREESSNILSLPSAASGSLTNLGSHTTQLGLLGSNFQGPLPLYQPRGNIGSWGASPRVPNTNGGRLAMPIISNKQGTNVSTSAAMFAVNLPLTLLINSDPDINVVVPSISSKANVISGSNLPYQIVSLLSPTTVGSSTSTNTET</sequence>
<comment type="caution">
    <text evidence="2">The sequence shown here is derived from an EMBL/GenBank/DDBJ whole genome shotgun (WGS) entry which is preliminary data.</text>
</comment>
<evidence type="ECO:0000313" key="2">
    <source>
        <dbReference type="EMBL" id="KAK7392348.1"/>
    </source>
</evidence>
<dbReference type="EMBL" id="JAYMYS010000005">
    <property type="protein sequence ID" value="KAK7392348.1"/>
    <property type="molecule type" value="Genomic_DNA"/>
</dbReference>
<gene>
    <name evidence="2" type="ORF">VNO78_20784</name>
</gene>
<organism evidence="2 3">
    <name type="scientific">Psophocarpus tetragonolobus</name>
    <name type="common">Winged bean</name>
    <name type="synonym">Dolichos tetragonolobus</name>
    <dbReference type="NCBI Taxonomy" id="3891"/>
    <lineage>
        <taxon>Eukaryota</taxon>
        <taxon>Viridiplantae</taxon>
        <taxon>Streptophyta</taxon>
        <taxon>Embryophyta</taxon>
        <taxon>Tracheophyta</taxon>
        <taxon>Spermatophyta</taxon>
        <taxon>Magnoliopsida</taxon>
        <taxon>eudicotyledons</taxon>
        <taxon>Gunneridae</taxon>
        <taxon>Pentapetalae</taxon>
        <taxon>rosids</taxon>
        <taxon>fabids</taxon>
        <taxon>Fabales</taxon>
        <taxon>Fabaceae</taxon>
        <taxon>Papilionoideae</taxon>
        <taxon>50 kb inversion clade</taxon>
        <taxon>NPAAA clade</taxon>
        <taxon>indigoferoid/millettioid clade</taxon>
        <taxon>Phaseoleae</taxon>
        <taxon>Psophocarpus</taxon>
    </lineage>
</organism>
<dbReference type="Proteomes" id="UP001386955">
    <property type="component" value="Unassembled WGS sequence"/>
</dbReference>
<accession>A0AAN9XHT4</accession>
<dbReference type="AlphaFoldDB" id="A0AAN9XHT4"/>
<reference evidence="2 3" key="1">
    <citation type="submission" date="2024-01" db="EMBL/GenBank/DDBJ databases">
        <title>The genomes of 5 underutilized Papilionoideae crops provide insights into root nodulation and disease resistanc.</title>
        <authorList>
            <person name="Jiang F."/>
        </authorList>
    </citation>
    <scope>NUCLEOTIDE SEQUENCE [LARGE SCALE GENOMIC DNA]</scope>
    <source>
        <strain evidence="2">DUOXIRENSHENG_FW03</strain>
        <tissue evidence="2">Leaves</tissue>
    </source>
</reference>
<proteinExistence type="predicted"/>
<evidence type="ECO:0000256" key="1">
    <source>
        <dbReference type="SAM" id="MobiDB-lite"/>
    </source>
</evidence>
<evidence type="ECO:0000313" key="3">
    <source>
        <dbReference type="Proteomes" id="UP001386955"/>
    </source>
</evidence>